<organism evidence="1 2">
    <name type="scientific">Propioniferax innocua</name>
    <dbReference type="NCBI Taxonomy" id="1753"/>
    <lineage>
        <taxon>Bacteria</taxon>
        <taxon>Bacillati</taxon>
        <taxon>Actinomycetota</taxon>
        <taxon>Actinomycetes</taxon>
        <taxon>Propionibacteriales</taxon>
        <taxon>Propionibacteriaceae</taxon>
        <taxon>Propioniferax</taxon>
    </lineage>
</organism>
<dbReference type="NCBIfam" id="TIGR03083">
    <property type="entry name" value="maleylpyruvate isomerase family mycothiol-dependent enzyme"/>
    <property type="match status" value="1"/>
</dbReference>
<evidence type="ECO:0000313" key="2">
    <source>
        <dbReference type="Proteomes" id="UP000316196"/>
    </source>
</evidence>
<protein>
    <submittedName>
        <fullName evidence="1">Uncharacterized protein (TIGR03085 family)</fullName>
    </submittedName>
</protein>
<keyword evidence="2" id="KW-1185">Reference proteome</keyword>
<proteinExistence type="predicted"/>
<evidence type="ECO:0000313" key="1">
    <source>
        <dbReference type="EMBL" id="TQL62465.1"/>
    </source>
</evidence>
<accession>A0A542ZQ23</accession>
<dbReference type="InterPro" id="IPR017517">
    <property type="entry name" value="Maleyloyr_isom"/>
</dbReference>
<sequence>MVDFSKDERAKLADLFDELGPDAPTLCDGWLTHDLAAHLWIRETDPLAAPGLLAKQLANLTERRMDETKRRWDYPTLVERIRRGPAPFSMFAFPVVDEEANTAEYFVHHEDVRRANGRGPRELASEVEDWFWRRLKLLGRALFRSAGMGVVLERTDEQPDSFRVNSGNPIVTVVGRPSEITLYSFGRRNAADVRLIGEQHALDELGRTDFGL</sequence>
<reference evidence="1 2" key="1">
    <citation type="submission" date="2019-06" db="EMBL/GenBank/DDBJ databases">
        <title>Sequencing the genomes of 1000 actinobacteria strains.</title>
        <authorList>
            <person name="Klenk H.-P."/>
        </authorList>
    </citation>
    <scope>NUCLEOTIDE SEQUENCE [LARGE SCALE GENOMIC DNA]</scope>
    <source>
        <strain evidence="1 2">DSM 8251</strain>
    </source>
</reference>
<dbReference type="Proteomes" id="UP000316196">
    <property type="component" value="Unassembled WGS sequence"/>
</dbReference>
<dbReference type="InterPro" id="IPR017519">
    <property type="entry name" value="CHP03085"/>
</dbReference>
<comment type="caution">
    <text evidence="1">The sequence shown here is derived from an EMBL/GenBank/DDBJ whole genome shotgun (WGS) entry which is preliminary data.</text>
</comment>
<dbReference type="AlphaFoldDB" id="A0A542ZQ23"/>
<gene>
    <name evidence="1" type="ORF">FB460_0242</name>
</gene>
<dbReference type="EMBL" id="VFOR01000001">
    <property type="protein sequence ID" value="TQL62465.1"/>
    <property type="molecule type" value="Genomic_DNA"/>
</dbReference>
<dbReference type="OrthoDB" id="3268903at2"/>
<dbReference type="NCBIfam" id="TIGR03085">
    <property type="entry name" value="TIGR03085 family metal-binding protein"/>
    <property type="match status" value="1"/>
</dbReference>
<name>A0A542ZQ23_9ACTN</name>